<dbReference type="RefSeq" id="WP_310304369.1">
    <property type="nucleotide sequence ID" value="NZ_BAAAPS010000005.1"/>
</dbReference>
<gene>
    <name evidence="2" type="ORF">J2S63_003246</name>
</gene>
<dbReference type="Gene3D" id="3.40.50.1820">
    <property type="entry name" value="alpha/beta hydrolase"/>
    <property type="match status" value="1"/>
</dbReference>
<accession>A0ABU2BZ79</accession>
<feature type="domain" description="AB hydrolase-1" evidence="1">
    <location>
        <begin position="27"/>
        <end position="153"/>
    </location>
</feature>
<dbReference type="Proteomes" id="UP001183648">
    <property type="component" value="Unassembled WGS sequence"/>
</dbReference>
<reference evidence="2 3" key="1">
    <citation type="submission" date="2023-07" db="EMBL/GenBank/DDBJ databases">
        <title>Sequencing the genomes of 1000 actinobacteria strains.</title>
        <authorList>
            <person name="Klenk H.-P."/>
        </authorList>
    </citation>
    <scope>NUCLEOTIDE SEQUENCE [LARGE SCALE GENOMIC DNA]</scope>
    <source>
        <strain evidence="2 3">DSM 19426</strain>
    </source>
</reference>
<protein>
    <submittedName>
        <fullName evidence="2">Alpha-beta hydrolase superfamily lysophospholipase</fullName>
    </submittedName>
</protein>
<dbReference type="Pfam" id="PF00561">
    <property type="entry name" value="Abhydrolase_1"/>
    <property type="match status" value="1"/>
</dbReference>
<keyword evidence="2" id="KW-0378">Hydrolase</keyword>
<dbReference type="InterPro" id="IPR029058">
    <property type="entry name" value="AB_hydrolase_fold"/>
</dbReference>
<keyword evidence="3" id="KW-1185">Reference proteome</keyword>
<dbReference type="EMBL" id="JAVDYG010000001">
    <property type="protein sequence ID" value="MDR7363693.1"/>
    <property type="molecule type" value="Genomic_DNA"/>
</dbReference>
<proteinExistence type="predicted"/>
<evidence type="ECO:0000313" key="3">
    <source>
        <dbReference type="Proteomes" id="UP001183648"/>
    </source>
</evidence>
<name>A0ABU2BZ79_9ACTN</name>
<organism evidence="2 3">
    <name type="scientific">Nocardioides marmoribigeumensis</name>
    <dbReference type="NCBI Taxonomy" id="433649"/>
    <lineage>
        <taxon>Bacteria</taxon>
        <taxon>Bacillati</taxon>
        <taxon>Actinomycetota</taxon>
        <taxon>Actinomycetes</taxon>
        <taxon>Propionibacteriales</taxon>
        <taxon>Nocardioidaceae</taxon>
        <taxon>Nocardioides</taxon>
    </lineage>
</organism>
<dbReference type="GO" id="GO:0016787">
    <property type="term" value="F:hydrolase activity"/>
    <property type="evidence" value="ECO:0007669"/>
    <property type="project" value="UniProtKB-KW"/>
</dbReference>
<evidence type="ECO:0000259" key="1">
    <source>
        <dbReference type="Pfam" id="PF00561"/>
    </source>
</evidence>
<evidence type="ECO:0000313" key="2">
    <source>
        <dbReference type="EMBL" id="MDR7363693.1"/>
    </source>
</evidence>
<comment type="caution">
    <text evidence="2">The sequence shown here is derived from an EMBL/GenBank/DDBJ whole genome shotgun (WGS) entry which is preliminary data.</text>
</comment>
<sequence>MTDDPQQAPLLLERPGRHHVGRTPRGLVLLLHGGAEEDRARVTWSSRPWLRARLLARHVAPGLHRAGLDLWMLRYRQVGWNLGPGDPCPAPVRDARWALEEARRRYPRPRGVVLLGHSMGARTALAVADDPLVRGVVGMAPWFPLGEPVEPVRGKELVALHGREDSVTSYAETEALLQRAVGVASHVEMVDMGARGHTMMDGLTSWNATVRRQVLAMYLR</sequence>
<dbReference type="InterPro" id="IPR000073">
    <property type="entry name" value="AB_hydrolase_1"/>
</dbReference>
<dbReference type="SUPFAM" id="SSF53474">
    <property type="entry name" value="alpha/beta-Hydrolases"/>
    <property type="match status" value="1"/>
</dbReference>